<name>A0A7W9STK3_ARMRO</name>
<dbReference type="CDD" id="cd07124">
    <property type="entry name" value="ALDH_PutA-P5CDH-RocA"/>
    <property type="match status" value="1"/>
</dbReference>
<comment type="catalytic activity">
    <reaction evidence="6">
        <text>L-glutamate 5-semialdehyde + NAD(+) + H2O = L-glutamate + NADH + 2 H(+)</text>
        <dbReference type="Rhea" id="RHEA:30235"/>
        <dbReference type="ChEBI" id="CHEBI:15377"/>
        <dbReference type="ChEBI" id="CHEBI:15378"/>
        <dbReference type="ChEBI" id="CHEBI:29985"/>
        <dbReference type="ChEBI" id="CHEBI:57540"/>
        <dbReference type="ChEBI" id="CHEBI:57945"/>
        <dbReference type="ChEBI" id="CHEBI:58066"/>
        <dbReference type="EC" id="1.2.1.88"/>
    </reaction>
</comment>
<dbReference type="FunFam" id="3.40.605.10:FF:000045">
    <property type="entry name" value="1-pyrroline-5-carboxylate dehydrogenase 1"/>
    <property type="match status" value="1"/>
</dbReference>
<dbReference type="GO" id="GO:0003842">
    <property type="term" value="F:L-glutamate gamma-semialdehyde dehydrogenase activity"/>
    <property type="evidence" value="ECO:0007669"/>
    <property type="project" value="UniProtKB-EC"/>
</dbReference>
<dbReference type="Pfam" id="PF00171">
    <property type="entry name" value="Aldedh"/>
    <property type="match status" value="1"/>
</dbReference>
<dbReference type="InterPro" id="IPR029510">
    <property type="entry name" value="Ald_DH_CS_GLU"/>
</dbReference>
<evidence type="ECO:0000313" key="15">
    <source>
        <dbReference type="EMBL" id="MBB6052597.1"/>
    </source>
</evidence>
<dbReference type="EMBL" id="JACHGW010000004">
    <property type="protein sequence ID" value="MBB6052597.1"/>
    <property type="molecule type" value="Genomic_DNA"/>
</dbReference>
<protein>
    <recommendedName>
        <fullName evidence="5">L-glutamate gamma-semialdehyde dehydrogenase</fullName>
        <ecNumber evidence="2">1.2.1.88</ecNumber>
    </recommendedName>
    <alternativeName>
        <fullName evidence="5">L-glutamate gamma-semialdehyde dehydrogenase</fullName>
    </alternativeName>
</protein>
<evidence type="ECO:0000256" key="8">
    <source>
        <dbReference type="PIRSR" id="PIRSR000197-1"/>
    </source>
</evidence>
<comment type="similarity">
    <text evidence="7">Belongs to the aldehyde dehydrogenase family. RocA subfamily.</text>
</comment>
<evidence type="ECO:0000256" key="6">
    <source>
        <dbReference type="ARBA" id="ARBA00048142"/>
    </source>
</evidence>
<dbReference type="InterPro" id="IPR016163">
    <property type="entry name" value="Ald_DH_C"/>
</dbReference>
<dbReference type="SUPFAM" id="SSF51730">
    <property type="entry name" value="FAD-linked oxidoreductase"/>
    <property type="match status" value="1"/>
</dbReference>
<dbReference type="PIRSF" id="PIRSF000197">
    <property type="entry name" value="Bifunct_PutA"/>
    <property type="match status" value="1"/>
</dbReference>
<dbReference type="InterPro" id="IPR002872">
    <property type="entry name" value="Proline_DH_dom"/>
</dbReference>
<comment type="caution">
    <text evidence="15">The sequence shown here is derived from an EMBL/GenBank/DDBJ whole genome shotgun (WGS) entry which is preliminary data.</text>
</comment>
<dbReference type="PANTHER" id="PTHR42862:SF1">
    <property type="entry name" value="DELTA-1-PYRROLINE-5-CARBOXYLATE DEHYDROGENASE 2, ISOFORM A-RELATED"/>
    <property type="match status" value="1"/>
</dbReference>
<feature type="domain" description="Proline utilization A N-terminal" evidence="14">
    <location>
        <begin position="8"/>
        <end position="120"/>
    </location>
</feature>
<dbReference type="InterPro" id="IPR016162">
    <property type="entry name" value="Ald_DH_N"/>
</dbReference>
<evidence type="ECO:0000256" key="11">
    <source>
        <dbReference type="SAM" id="MobiDB-lite"/>
    </source>
</evidence>
<dbReference type="GO" id="GO:0010133">
    <property type="term" value="P:L-proline catabolic process to L-glutamate"/>
    <property type="evidence" value="ECO:0007669"/>
    <property type="project" value="InterPro"/>
</dbReference>
<evidence type="ECO:0000256" key="9">
    <source>
        <dbReference type="PROSITE-ProRule" id="PRU10007"/>
    </source>
</evidence>
<feature type="domain" description="Aldehyde dehydrogenase" evidence="12">
    <location>
        <begin position="511"/>
        <end position="971"/>
    </location>
</feature>
<evidence type="ECO:0000256" key="4">
    <source>
        <dbReference type="ARBA" id="ARBA00023027"/>
    </source>
</evidence>
<evidence type="ECO:0000259" key="12">
    <source>
        <dbReference type="Pfam" id="PF00171"/>
    </source>
</evidence>
<dbReference type="InterPro" id="IPR041514">
    <property type="entry name" value="PutA_N"/>
</dbReference>
<comment type="pathway">
    <text evidence="1">Amino-acid degradation; L-proline degradation into L-glutamate; L-glutamate from L-proline: step 2/2.</text>
</comment>
<evidence type="ECO:0000259" key="14">
    <source>
        <dbReference type="Pfam" id="PF18083"/>
    </source>
</evidence>
<dbReference type="Gene3D" id="3.20.20.220">
    <property type="match status" value="1"/>
</dbReference>
<dbReference type="SUPFAM" id="SSF53720">
    <property type="entry name" value="ALDH-like"/>
    <property type="match status" value="1"/>
</dbReference>
<dbReference type="GO" id="GO:0003700">
    <property type="term" value="F:DNA-binding transcription factor activity"/>
    <property type="evidence" value="ECO:0007669"/>
    <property type="project" value="InterPro"/>
</dbReference>
<dbReference type="RefSeq" id="WP_184201923.1">
    <property type="nucleotide sequence ID" value="NZ_JACHGW010000004.1"/>
</dbReference>
<dbReference type="Gene3D" id="3.40.309.10">
    <property type="entry name" value="Aldehyde Dehydrogenase, Chain A, domain 2"/>
    <property type="match status" value="1"/>
</dbReference>
<dbReference type="GO" id="GO:0009898">
    <property type="term" value="C:cytoplasmic side of plasma membrane"/>
    <property type="evidence" value="ECO:0007669"/>
    <property type="project" value="TreeGrafter"/>
</dbReference>
<evidence type="ECO:0000256" key="3">
    <source>
        <dbReference type="ARBA" id="ARBA00023002"/>
    </source>
</evidence>
<dbReference type="InterPro" id="IPR005932">
    <property type="entry name" value="RocA"/>
</dbReference>
<dbReference type="FunFam" id="3.40.309.10:FF:000005">
    <property type="entry name" value="1-pyrroline-5-carboxylate dehydrogenase 1"/>
    <property type="match status" value="1"/>
</dbReference>
<dbReference type="EC" id="1.2.1.88" evidence="2"/>
<keyword evidence="3 10" id="KW-0560">Oxidoreductase</keyword>
<evidence type="ECO:0000259" key="13">
    <source>
        <dbReference type="Pfam" id="PF01619"/>
    </source>
</evidence>
<organism evidence="15 16">
    <name type="scientific">Armatimonas rosea</name>
    <dbReference type="NCBI Taxonomy" id="685828"/>
    <lineage>
        <taxon>Bacteria</taxon>
        <taxon>Bacillati</taxon>
        <taxon>Armatimonadota</taxon>
        <taxon>Armatimonadia</taxon>
        <taxon>Armatimonadales</taxon>
        <taxon>Armatimonadaceae</taxon>
        <taxon>Armatimonas</taxon>
    </lineage>
</organism>
<evidence type="ECO:0000256" key="10">
    <source>
        <dbReference type="RuleBase" id="RU003345"/>
    </source>
</evidence>
<evidence type="ECO:0000256" key="7">
    <source>
        <dbReference type="ARBA" id="ARBA00061617"/>
    </source>
</evidence>
<feature type="active site" evidence="8">
    <location>
        <position position="778"/>
    </location>
</feature>
<keyword evidence="16" id="KW-1185">Reference proteome</keyword>
<evidence type="ECO:0000256" key="5">
    <source>
        <dbReference type="ARBA" id="ARBA00032259"/>
    </source>
</evidence>
<dbReference type="Gene3D" id="3.40.605.10">
    <property type="entry name" value="Aldehyde Dehydrogenase, Chain A, domain 1"/>
    <property type="match status" value="1"/>
</dbReference>
<dbReference type="AlphaFoldDB" id="A0A7W9STK3"/>
<dbReference type="InterPro" id="IPR050485">
    <property type="entry name" value="Proline_metab_enzyme"/>
</dbReference>
<evidence type="ECO:0000313" key="16">
    <source>
        <dbReference type="Proteomes" id="UP000520814"/>
    </source>
</evidence>
<feature type="domain" description="Proline dehydrogenase" evidence="13">
    <location>
        <begin position="129"/>
        <end position="434"/>
    </location>
</feature>
<dbReference type="InterPro" id="IPR015590">
    <property type="entry name" value="Aldehyde_DH_dom"/>
</dbReference>
<keyword evidence="4" id="KW-0520">NAD</keyword>
<dbReference type="InterPro" id="IPR016160">
    <property type="entry name" value="Ald_DH_CS_CYS"/>
</dbReference>
<dbReference type="PROSITE" id="PS00070">
    <property type="entry name" value="ALDEHYDE_DEHYDR_CYS"/>
    <property type="match status" value="1"/>
</dbReference>
<dbReference type="InterPro" id="IPR016161">
    <property type="entry name" value="Ald_DH/histidinol_DH"/>
</dbReference>
<reference evidence="15 16" key="1">
    <citation type="submission" date="2020-08" db="EMBL/GenBank/DDBJ databases">
        <title>Genomic Encyclopedia of Type Strains, Phase IV (KMG-IV): sequencing the most valuable type-strain genomes for metagenomic binning, comparative biology and taxonomic classification.</title>
        <authorList>
            <person name="Goeker M."/>
        </authorList>
    </citation>
    <scope>NUCLEOTIDE SEQUENCE [LARGE SCALE GENOMIC DNA]</scope>
    <source>
        <strain evidence="15 16">DSM 23562</strain>
    </source>
</reference>
<evidence type="ECO:0000256" key="1">
    <source>
        <dbReference type="ARBA" id="ARBA00004786"/>
    </source>
</evidence>
<evidence type="ECO:0000256" key="2">
    <source>
        <dbReference type="ARBA" id="ARBA00012884"/>
    </source>
</evidence>
<proteinExistence type="inferred from homology"/>
<sequence length="989" mass="108246">MSTTMGVEQATQTRGKRLLSEVRRQEKKGSATEIFYSKLMALSTRDEKLKIELFRFVDALPALKSPESVARHLMEYLVRPDVSLPPGGAQLLSTLAATGPSRSLLHFVSHTGAKMMAGRFIAGRNGIEAVKEIERLRRVPMTFTMDLLGEAVISEVEALAYQKKYLDLIEDLARLSKDWPTIDQLEKASYGQLPKVNVSVKLSSLYARFDPMAADATVKAVKERLYPILSAAKKHGLFVNFDMEQHDFCTVTNRIFREIFTEPEFADWADVGIVVQAYLKRAENDLVELRDWVIARGVPVHVRLVKGAYWDFETIIAAQRHHPVPVWEKKPLTDACFERCTEFLLDNWQYLRPAIASHNVRSSSKAQALAEAKGVPPRTVEYQVLFGMGEPIGRALAAQGERVRTYVPFGELLPGMAYLVRRLLENSSNDSFIRKSGDANADDALLAEPTSPPQPPSPKGKGGEFMNNPEVDFAIPENQKKMQEALDKIKADLGFTVPIVINGKRETGTVVERPDPSETAVVASKAHFASVAQAEQALAAASAAFPSWRDVSVKERADLLRRTAEQFEKRRFEISAWMVREVGKPWREADADVAEAIDFCNFYATEMERLSEPRKRNLPGEWNEYFYDARGPAVIIAPWNFPLAILCGMAVAAIVAGNPVILKPSEQACRVGYFLQEALEAAGCPAGVSNFLPGDGEQIGPTLVNDPRVAVIAFTGSKAVGLSIIRSASEVRPGQREIKRVIAELGGKNAIIVDEDADLDEAVAGALASVAGFAGQKCSACSRIIVVGDAYEPFCHRLGEAMASLIVGNAADPATNVPPVVDADSQARIERYIEIGKQEGKLVGQKAVPAELVGKGYYVAPSAFIDCPADGKLCQEEIFGPVVAILKAATLDEALAIADGTMYALTGGLYSRSPKNIERVRREFRVGNLYINRKITGAVVDRQPFGGARMSGVGSKAGGPDYLQQFLVPRTITESVMRRGFAPTEESGA</sequence>
<dbReference type="Pfam" id="PF01619">
    <property type="entry name" value="Pro_dh"/>
    <property type="match status" value="1"/>
</dbReference>
<dbReference type="PROSITE" id="PS00687">
    <property type="entry name" value="ALDEHYDE_DEHYDR_GLU"/>
    <property type="match status" value="1"/>
</dbReference>
<dbReference type="GO" id="GO:0004657">
    <property type="term" value="F:proline dehydrogenase activity"/>
    <property type="evidence" value="ECO:0007669"/>
    <property type="project" value="InterPro"/>
</dbReference>
<accession>A0A7W9STK3</accession>
<dbReference type="Pfam" id="PF18083">
    <property type="entry name" value="PutA_N"/>
    <property type="match status" value="1"/>
</dbReference>
<dbReference type="Proteomes" id="UP000520814">
    <property type="component" value="Unassembled WGS sequence"/>
</dbReference>
<dbReference type="InterPro" id="IPR029041">
    <property type="entry name" value="FAD-linked_oxidoreductase-like"/>
</dbReference>
<gene>
    <name evidence="15" type="ORF">HNQ39_004418</name>
</gene>
<dbReference type="InterPro" id="IPR025703">
    <property type="entry name" value="Bifunct_PutA"/>
</dbReference>
<dbReference type="PANTHER" id="PTHR42862">
    <property type="entry name" value="DELTA-1-PYRROLINE-5-CARBOXYLATE DEHYDROGENASE 1, ISOFORM A-RELATED"/>
    <property type="match status" value="1"/>
</dbReference>
<feature type="region of interest" description="Disordered" evidence="11">
    <location>
        <begin position="443"/>
        <end position="469"/>
    </location>
</feature>
<feature type="active site" evidence="8 9">
    <location>
        <position position="744"/>
    </location>
</feature>